<dbReference type="HAMAP" id="MF_00374">
    <property type="entry name" value="Ribosomal_uL29"/>
    <property type="match status" value="1"/>
</dbReference>
<evidence type="ECO:0000256" key="5">
    <source>
        <dbReference type="HAMAP-Rule" id="MF_00374"/>
    </source>
</evidence>
<dbReference type="InterPro" id="IPR001854">
    <property type="entry name" value="Ribosomal_uL29"/>
</dbReference>
<organism evidence="6">
    <name type="scientific">uncultured Ignavibacteria bacterium Rifle_16ft_4_minimus_16666</name>
    <dbReference type="NCBI Taxonomy" id="1665099"/>
    <lineage>
        <taxon>Bacteria</taxon>
        <taxon>Pseudomonadati</taxon>
        <taxon>Ignavibacteriota</taxon>
        <taxon>Ignavibacteria</taxon>
        <taxon>environmental samples</taxon>
    </lineage>
</organism>
<dbReference type="Pfam" id="PF00831">
    <property type="entry name" value="Ribosomal_L29"/>
    <property type="match status" value="1"/>
</dbReference>
<evidence type="ECO:0000313" key="6">
    <source>
        <dbReference type="EMBL" id="AKQ01332.1"/>
    </source>
</evidence>
<sequence length="71" mass="8250">MKAHELRQLSDVELMKRIQEEEQGLANLRFQKVLGQLEKPSSIGVSRKEIARMKTLLRERETSTNAKTKQI</sequence>
<dbReference type="PANTHER" id="PTHR10916:SF0">
    <property type="entry name" value="LARGE RIBOSOMAL SUBUNIT PROTEIN UL29C"/>
    <property type="match status" value="1"/>
</dbReference>
<dbReference type="PANTHER" id="PTHR10916">
    <property type="entry name" value="60S RIBOSOMAL PROTEIN L35/50S RIBOSOMAL PROTEIN L29"/>
    <property type="match status" value="1"/>
</dbReference>
<reference evidence="6" key="1">
    <citation type="journal article" date="2015" name="ISME J.">
        <title>Aquifer environment selects for microbial species cohorts in sediment and groundwater.</title>
        <authorList>
            <person name="Hug L.A."/>
            <person name="Thomas B.C."/>
            <person name="Brown C.T."/>
            <person name="Frischkorn K.R."/>
            <person name="Williams K.H."/>
            <person name="Tringe S.G."/>
            <person name="Banfield J.F."/>
        </authorList>
    </citation>
    <scope>NUCLEOTIDE SEQUENCE</scope>
</reference>
<dbReference type="AlphaFoldDB" id="A0A0H4T4L4"/>
<dbReference type="PROSITE" id="PS00579">
    <property type="entry name" value="RIBOSOMAL_L29"/>
    <property type="match status" value="1"/>
</dbReference>
<proteinExistence type="inferred from homology"/>
<name>A0A0H4T4L4_9BACT</name>
<protein>
    <recommendedName>
        <fullName evidence="4 5">Large ribosomal subunit protein uL29</fullName>
    </recommendedName>
</protein>
<dbReference type="CDD" id="cd00427">
    <property type="entry name" value="Ribosomal_L29_HIP"/>
    <property type="match status" value="1"/>
</dbReference>
<dbReference type="GO" id="GO:0022625">
    <property type="term" value="C:cytosolic large ribosomal subunit"/>
    <property type="evidence" value="ECO:0007669"/>
    <property type="project" value="TreeGrafter"/>
</dbReference>
<evidence type="ECO:0000256" key="2">
    <source>
        <dbReference type="ARBA" id="ARBA00022980"/>
    </source>
</evidence>
<keyword evidence="2 5" id="KW-0689">Ribosomal protein</keyword>
<dbReference type="NCBIfam" id="TIGR00012">
    <property type="entry name" value="L29"/>
    <property type="match status" value="1"/>
</dbReference>
<evidence type="ECO:0000256" key="3">
    <source>
        <dbReference type="ARBA" id="ARBA00023274"/>
    </source>
</evidence>
<dbReference type="InterPro" id="IPR018254">
    <property type="entry name" value="Ribosomal_uL29_CS"/>
</dbReference>
<dbReference type="EMBL" id="KT006961">
    <property type="protein sequence ID" value="AKQ01332.1"/>
    <property type="molecule type" value="Genomic_DNA"/>
</dbReference>
<evidence type="ECO:0000256" key="1">
    <source>
        <dbReference type="ARBA" id="ARBA00009254"/>
    </source>
</evidence>
<dbReference type="InterPro" id="IPR036049">
    <property type="entry name" value="Ribosomal_uL29_sf"/>
</dbReference>
<dbReference type="GO" id="GO:0006412">
    <property type="term" value="P:translation"/>
    <property type="evidence" value="ECO:0007669"/>
    <property type="project" value="UniProtKB-UniRule"/>
</dbReference>
<comment type="similarity">
    <text evidence="1 5">Belongs to the universal ribosomal protein uL29 family.</text>
</comment>
<dbReference type="FunFam" id="1.10.287.310:FF:000001">
    <property type="entry name" value="50S ribosomal protein L29"/>
    <property type="match status" value="1"/>
</dbReference>
<keyword evidence="3 5" id="KW-0687">Ribonucleoprotein</keyword>
<accession>A0A0H4T4L4</accession>
<dbReference type="Gene3D" id="1.10.287.310">
    <property type="match status" value="1"/>
</dbReference>
<evidence type="ECO:0000256" key="4">
    <source>
        <dbReference type="ARBA" id="ARBA00035204"/>
    </source>
</evidence>
<dbReference type="InterPro" id="IPR050063">
    <property type="entry name" value="Ribosomal_protein_uL29"/>
</dbReference>
<dbReference type="GO" id="GO:0003735">
    <property type="term" value="F:structural constituent of ribosome"/>
    <property type="evidence" value="ECO:0007669"/>
    <property type="project" value="InterPro"/>
</dbReference>
<dbReference type="SUPFAM" id="SSF46561">
    <property type="entry name" value="Ribosomal protein L29 (L29p)"/>
    <property type="match status" value="1"/>
</dbReference>
<gene>
    <name evidence="5 6" type="primary">rpmC</name>
</gene>